<evidence type="ECO:0000313" key="5">
    <source>
        <dbReference type="Proteomes" id="UP000018208"/>
    </source>
</evidence>
<feature type="transmembrane region" description="Helical" evidence="2">
    <location>
        <begin position="39"/>
        <end position="56"/>
    </location>
</feature>
<keyword evidence="5" id="KW-1185">Reference proteome</keyword>
<protein>
    <recommendedName>
        <fullName evidence="6">Transmembrane protein</fullName>
    </recommendedName>
</protein>
<keyword evidence="2" id="KW-0472">Membrane</keyword>
<dbReference type="EMBL" id="KI546115">
    <property type="protein sequence ID" value="EST44631.1"/>
    <property type="molecule type" value="Genomic_DNA"/>
</dbReference>
<evidence type="ECO:0008006" key="6">
    <source>
        <dbReference type="Google" id="ProtNLM"/>
    </source>
</evidence>
<sequence>MTFFSEQQCLEQCLSKCYSYYQYYRCQGGLTKISLVYDIIYIMLFILIGVSLWRVYDIQKRRMGFTRVRKGCCFAYLPPQERPGVEMQQRLFVQGQNGELVELPQGYEAIQQHVQQPPQQQDQPHHSAIKSSEDDIKPVLPNTAPQF</sequence>
<organism evidence="3">
    <name type="scientific">Spironucleus salmonicida</name>
    <dbReference type="NCBI Taxonomy" id="348837"/>
    <lineage>
        <taxon>Eukaryota</taxon>
        <taxon>Metamonada</taxon>
        <taxon>Diplomonadida</taxon>
        <taxon>Hexamitidae</taxon>
        <taxon>Hexamitinae</taxon>
        <taxon>Spironucleus</taxon>
    </lineage>
</organism>
<feature type="region of interest" description="Disordered" evidence="1">
    <location>
        <begin position="113"/>
        <end position="147"/>
    </location>
</feature>
<keyword evidence="2" id="KW-1133">Transmembrane helix</keyword>
<keyword evidence="2" id="KW-0812">Transmembrane</keyword>
<gene>
    <name evidence="3" type="ORF">SS50377_15638</name>
    <name evidence="4" type="ORF">SS50377_24751</name>
</gene>
<accession>V6LLI9</accession>
<evidence type="ECO:0000313" key="3">
    <source>
        <dbReference type="EMBL" id="EST44631.1"/>
    </source>
</evidence>
<dbReference type="EMBL" id="AUWU02000005">
    <property type="protein sequence ID" value="KAH0572640.1"/>
    <property type="molecule type" value="Genomic_DNA"/>
</dbReference>
<dbReference type="AlphaFoldDB" id="V6LLI9"/>
<name>V6LLI9_9EUKA</name>
<evidence type="ECO:0000313" key="4">
    <source>
        <dbReference type="EMBL" id="KAH0572640.1"/>
    </source>
</evidence>
<feature type="compositionally biased region" description="Low complexity" evidence="1">
    <location>
        <begin position="113"/>
        <end position="122"/>
    </location>
</feature>
<dbReference type="Proteomes" id="UP000018208">
    <property type="component" value="Unassembled WGS sequence"/>
</dbReference>
<evidence type="ECO:0000256" key="2">
    <source>
        <dbReference type="SAM" id="Phobius"/>
    </source>
</evidence>
<proteinExistence type="predicted"/>
<reference evidence="3 4" key="1">
    <citation type="journal article" date="2014" name="PLoS Genet.">
        <title>The Genome of Spironucleus salmonicida Highlights a Fish Pathogen Adapted to Fluctuating Environments.</title>
        <authorList>
            <person name="Xu F."/>
            <person name="Jerlstrom-Hultqvist J."/>
            <person name="Einarsson E."/>
            <person name="Astvaldsson A."/>
            <person name="Svard S.G."/>
            <person name="Andersson J.O."/>
        </authorList>
    </citation>
    <scope>NUCLEOTIDE SEQUENCE</scope>
    <source>
        <strain evidence="4">ATCC 50377</strain>
    </source>
</reference>
<evidence type="ECO:0000256" key="1">
    <source>
        <dbReference type="SAM" id="MobiDB-lite"/>
    </source>
</evidence>
<dbReference type="VEuPathDB" id="GiardiaDB:SS50377_24751"/>
<reference evidence="4" key="2">
    <citation type="submission" date="2020-12" db="EMBL/GenBank/DDBJ databases">
        <title>New Spironucleus salmonicida genome in near-complete chromosomes.</title>
        <authorList>
            <person name="Xu F."/>
            <person name="Kurt Z."/>
            <person name="Jimenez-Gonzalez A."/>
            <person name="Astvaldsson A."/>
            <person name="Andersson J.O."/>
            <person name="Svard S.G."/>
        </authorList>
    </citation>
    <scope>NUCLEOTIDE SEQUENCE</scope>
    <source>
        <strain evidence="4">ATCC 50377</strain>
    </source>
</reference>